<dbReference type="GO" id="GO:0005524">
    <property type="term" value="F:ATP binding"/>
    <property type="evidence" value="ECO:0007669"/>
    <property type="project" value="UniProtKB-KW"/>
</dbReference>
<evidence type="ECO:0000256" key="2">
    <source>
        <dbReference type="ARBA" id="ARBA00022448"/>
    </source>
</evidence>
<dbReference type="PROSITE" id="PS00211">
    <property type="entry name" value="ABC_TRANSPORTER_1"/>
    <property type="match status" value="1"/>
</dbReference>
<evidence type="ECO:0000313" key="7">
    <source>
        <dbReference type="Proteomes" id="UP000663792"/>
    </source>
</evidence>
<dbReference type="InterPro" id="IPR003439">
    <property type="entry name" value="ABC_transporter-like_ATP-bd"/>
</dbReference>
<dbReference type="SMART" id="SM00382">
    <property type="entry name" value="AAA"/>
    <property type="match status" value="1"/>
</dbReference>
<dbReference type="InterPro" id="IPR050153">
    <property type="entry name" value="Metal_Ion_Import_ABC"/>
</dbReference>
<comment type="similarity">
    <text evidence="1">Belongs to the ABC transporter superfamily.</text>
</comment>
<evidence type="ECO:0000256" key="1">
    <source>
        <dbReference type="ARBA" id="ARBA00005417"/>
    </source>
</evidence>
<dbReference type="Gene3D" id="3.40.50.300">
    <property type="entry name" value="P-loop containing nucleotide triphosphate hydrolases"/>
    <property type="match status" value="1"/>
</dbReference>
<keyword evidence="4 6" id="KW-0067">ATP-binding</keyword>
<comment type="caution">
    <text evidence="6">The sequence shown here is derived from an EMBL/GenBank/DDBJ whole genome shotgun (WGS) entry which is preliminary data.</text>
</comment>
<dbReference type="AlphaFoldDB" id="A0A938YES5"/>
<dbReference type="Pfam" id="PF00005">
    <property type="entry name" value="ABC_tran"/>
    <property type="match status" value="1"/>
</dbReference>
<dbReference type="InterPro" id="IPR017871">
    <property type="entry name" value="ABC_transporter-like_CS"/>
</dbReference>
<sequence>MMTGEVESGEVPVTSRTPAPALRLQGATLSFGDRTLWSDMSLEIPAGQFVAVLGANGSGKTSMLRVLLGLLPLTAGSAEVAGRPVRRGSTRVGYVPQRVALESGNLIKARDLVRMGLDGHRWGLPLSVGRTGRAARHRVDELLTSVGASAFADMPVGRLSGGELQRVRVAAALAADPDLLLCDEPLAALDLRRQREIADLIDAQRRRTGAAVLFVTHDVNAVLEHVDQVLYLAGGRWRLGPPDEVLTSAGLTELYGAPVDVVRVQDRVIVVSATEGITGHQSHDDHAAHHAAHHGAHDADALDERFGVG</sequence>
<evidence type="ECO:0000256" key="3">
    <source>
        <dbReference type="ARBA" id="ARBA00022741"/>
    </source>
</evidence>
<keyword evidence="7" id="KW-1185">Reference proteome</keyword>
<dbReference type="InterPro" id="IPR027417">
    <property type="entry name" value="P-loop_NTPase"/>
</dbReference>
<gene>
    <name evidence="6" type="ORF">JL106_04395</name>
</gene>
<name>A0A938YES5_9ACTN</name>
<dbReference type="PROSITE" id="PS50893">
    <property type="entry name" value="ABC_TRANSPORTER_2"/>
    <property type="match status" value="1"/>
</dbReference>
<dbReference type="InterPro" id="IPR003593">
    <property type="entry name" value="AAA+_ATPase"/>
</dbReference>
<reference evidence="6" key="1">
    <citation type="submission" date="2021-01" db="EMBL/GenBank/DDBJ databases">
        <title>YIM 132084 draft genome.</title>
        <authorList>
            <person name="An D."/>
        </authorList>
    </citation>
    <scope>NUCLEOTIDE SEQUENCE</scope>
    <source>
        <strain evidence="6">YIM 132084</strain>
    </source>
</reference>
<feature type="domain" description="ABC transporter" evidence="5">
    <location>
        <begin position="22"/>
        <end position="259"/>
    </location>
</feature>
<proteinExistence type="inferred from homology"/>
<evidence type="ECO:0000256" key="4">
    <source>
        <dbReference type="ARBA" id="ARBA00022840"/>
    </source>
</evidence>
<keyword evidence="3" id="KW-0547">Nucleotide-binding</keyword>
<dbReference type="EMBL" id="JAERWK010000006">
    <property type="protein sequence ID" value="MBM9466520.1"/>
    <property type="molecule type" value="Genomic_DNA"/>
</dbReference>
<evidence type="ECO:0000259" key="5">
    <source>
        <dbReference type="PROSITE" id="PS50893"/>
    </source>
</evidence>
<evidence type="ECO:0000313" key="6">
    <source>
        <dbReference type="EMBL" id="MBM9466520.1"/>
    </source>
</evidence>
<accession>A0A938YES5</accession>
<dbReference type="RefSeq" id="WP_205259575.1">
    <property type="nucleotide sequence ID" value="NZ_JAERWK010000006.1"/>
</dbReference>
<keyword evidence="2" id="KW-0813">Transport</keyword>
<dbReference type="PANTHER" id="PTHR42734">
    <property type="entry name" value="METAL TRANSPORT SYSTEM ATP-BINDING PROTEIN TM_0124-RELATED"/>
    <property type="match status" value="1"/>
</dbReference>
<organism evidence="6 7">
    <name type="scientific">Nakamurella leprariae</name>
    <dbReference type="NCBI Taxonomy" id="2803911"/>
    <lineage>
        <taxon>Bacteria</taxon>
        <taxon>Bacillati</taxon>
        <taxon>Actinomycetota</taxon>
        <taxon>Actinomycetes</taxon>
        <taxon>Nakamurellales</taxon>
        <taxon>Nakamurellaceae</taxon>
        <taxon>Nakamurella</taxon>
    </lineage>
</organism>
<dbReference type="GO" id="GO:0016887">
    <property type="term" value="F:ATP hydrolysis activity"/>
    <property type="evidence" value="ECO:0007669"/>
    <property type="project" value="InterPro"/>
</dbReference>
<dbReference type="PANTHER" id="PTHR42734:SF5">
    <property type="entry name" value="IRON TRANSPORT SYSTEM ATP-BINDING PROTEIN HI_0361-RELATED"/>
    <property type="match status" value="1"/>
</dbReference>
<dbReference type="Proteomes" id="UP000663792">
    <property type="component" value="Unassembled WGS sequence"/>
</dbReference>
<dbReference type="SUPFAM" id="SSF52540">
    <property type="entry name" value="P-loop containing nucleoside triphosphate hydrolases"/>
    <property type="match status" value="1"/>
</dbReference>
<protein>
    <submittedName>
        <fullName evidence="6">ATP-binding cassette domain-containing protein</fullName>
    </submittedName>
</protein>